<dbReference type="Pfam" id="PF00148">
    <property type="entry name" value="Oxidored_nitro"/>
    <property type="match status" value="1"/>
</dbReference>
<dbReference type="Proteomes" id="UP000003835">
    <property type="component" value="Unassembled WGS sequence"/>
</dbReference>
<feature type="region of interest" description="Disordered" evidence="3">
    <location>
        <begin position="167"/>
        <end position="196"/>
    </location>
</feature>
<name>B4VJP0_9CYAN</name>
<reference evidence="5 6" key="1">
    <citation type="submission" date="2008-07" db="EMBL/GenBank/DDBJ databases">
        <authorList>
            <person name="Tandeau de Marsac N."/>
            <person name="Ferriera S."/>
            <person name="Johnson J."/>
            <person name="Kravitz S."/>
            <person name="Beeson K."/>
            <person name="Sutton G."/>
            <person name="Rogers Y.-H."/>
            <person name="Friedman R."/>
            <person name="Frazier M."/>
            <person name="Venter J.C."/>
        </authorList>
    </citation>
    <scope>NUCLEOTIDE SEQUENCE [LARGE SCALE GENOMIC DNA]</scope>
    <source>
        <strain evidence="5 6">PCC 7420</strain>
    </source>
</reference>
<protein>
    <submittedName>
        <fullName evidence="5">Oxidoreductases, nitrogenase component 1 and other families superfamily</fullName>
    </submittedName>
</protein>
<evidence type="ECO:0000259" key="4">
    <source>
        <dbReference type="Pfam" id="PF00148"/>
    </source>
</evidence>
<dbReference type="Gene3D" id="3.40.50.1980">
    <property type="entry name" value="Nitrogenase molybdenum iron protein domain"/>
    <property type="match status" value="3"/>
</dbReference>
<evidence type="ECO:0000256" key="2">
    <source>
        <dbReference type="RuleBase" id="RU004021"/>
    </source>
</evidence>
<dbReference type="InterPro" id="IPR000510">
    <property type="entry name" value="Nase/OxRdtase_comp1"/>
</dbReference>
<evidence type="ECO:0000313" key="5">
    <source>
        <dbReference type="EMBL" id="EDX77658.1"/>
    </source>
</evidence>
<dbReference type="HOGENOM" id="CLU_025876_2_0_3"/>
<dbReference type="OrthoDB" id="9800746at2"/>
<dbReference type="PROSITE" id="PS00699">
    <property type="entry name" value="NITROGENASE_1_1"/>
    <property type="match status" value="1"/>
</dbReference>
<proteinExistence type="inferred from homology"/>
<dbReference type="SUPFAM" id="SSF53807">
    <property type="entry name" value="Helical backbone' metal receptor"/>
    <property type="match status" value="1"/>
</dbReference>
<dbReference type="STRING" id="118168.MC7420_2982"/>
<organism evidence="5 6">
    <name type="scientific">Coleofasciculus chthonoplastes PCC 7420</name>
    <dbReference type="NCBI Taxonomy" id="118168"/>
    <lineage>
        <taxon>Bacteria</taxon>
        <taxon>Bacillati</taxon>
        <taxon>Cyanobacteriota</taxon>
        <taxon>Cyanophyceae</taxon>
        <taxon>Coleofasciculales</taxon>
        <taxon>Coleofasciculaceae</taxon>
        <taxon>Coleofasciculus</taxon>
    </lineage>
</organism>
<dbReference type="EMBL" id="DS989843">
    <property type="protein sequence ID" value="EDX77658.1"/>
    <property type="molecule type" value="Genomic_DNA"/>
</dbReference>
<keyword evidence="1 2" id="KW-0535">Nitrogen fixation</keyword>
<keyword evidence="6" id="KW-1185">Reference proteome</keyword>
<dbReference type="PANTHER" id="PTHR33712">
    <property type="entry name" value="LIGHT-INDEPENDENT PROTOCHLOROPHYLLIDE REDUCTASE SUBUNIT B"/>
    <property type="match status" value="1"/>
</dbReference>
<sequence length="493" mass="53649">MSKKLKIKQKTEAYVSTTNACKLCKPLGACIAFRGIEGTVPFLHGSQGCATYMRRYIISHFREPIDIASSSLSEKHAVYGGGPNLKKGILNVMDKYGAKVVGIATTCLTETIGDNVSGLLKEFKEEFGDKELPTLLNVSTPSYSGTHIEGFHATVRAVIDQLVESETVEPKTSSQSPGVGAGLFTSEQTEKDSSETRPYILNTSKVNLLPGLVSPADIRYLKEVLDDFNCPGTILPDISETLDAPAQMDYEKIPEGGTPIAAIQLMGHSDATIEFGQVLQRTGNSGGQLLAERCGVPLYALGMPIGLRECDRFFEALEEVSGCATPRKHQLERGRLVDAYVDSHKYLFGKRVVVYGEEDLCVGLTAFLAEIGMKIVLCASGGNSGQFQDAINAVTSDIVSEPPIVKEGFDFYEISEEIESLDPDMLIGTSKGYSLTKKQQIPLIRVGFPIHDRFGGQRMLHLGYRGTQNLLDRIVNAIIEKKQADSPVGYGYL</sequence>
<feature type="domain" description="Nitrogenase/oxidoreductase component 1" evidence="4">
    <location>
        <begin position="24"/>
        <end position="478"/>
    </location>
</feature>
<evidence type="ECO:0000313" key="6">
    <source>
        <dbReference type="Proteomes" id="UP000003835"/>
    </source>
</evidence>
<evidence type="ECO:0000256" key="1">
    <source>
        <dbReference type="ARBA" id="ARBA00023231"/>
    </source>
</evidence>
<dbReference type="Gene3D" id="1.20.89.10">
    <property type="entry name" value="Nitrogenase Molybdenum-iron Protein, subunit B, domain 4"/>
    <property type="match status" value="1"/>
</dbReference>
<dbReference type="RefSeq" id="WP_006098919.1">
    <property type="nucleotide sequence ID" value="NZ_DS989843.1"/>
</dbReference>
<dbReference type="eggNOG" id="COG2710">
    <property type="taxonomic scope" value="Bacteria"/>
</dbReference>
<dbReference type="PANTHER" id="PTHR33712:SF7">
    <property type="entry name" value="LIGHT-INDEPENDENT PROTOCHLOROPHYLLIDE REDUCTASE SUBUNIT B"/>
    <property type="match status" value="1"/>
</dbReference>
<accession>B4VJP0</accession>
<dbReference type="InterPro" id="IPR050152">
    <property type="entry name" value="ChlB/BchB/BchZ"/>
</dbReference>
<dbReference type="GO" id="GO:0016163">
    <property type="term" value="F:nitrogenase activity"/>
    <property type="evidence" value="ECO:0007669"/>
    <property type="project" value="InterPro"/>
</dbReference>
<gene>
    <name evidence="5" type="ORF">MC7420_2982</name>
</gene>
<dbReference type="AlphaFoldDB" id="B4VJP0"/>
<comment type="similarity">
    <text evidence="2">Belongs to the NifD/NifK/NifE/NifN family.</text>
</comment>
<evidence type="ECO:0000256" key="3">
    <source>
        <dbReference type="SAM" id="MobiDB-lite"/>
    </source>
</evidence>
<dbReference type="InterPro" id="IPR000318">
    <property type="entry name" value="Nase_comp1_CS"/>
</dbReference>
<dbReference type="PROSITE" id="PS00090">
    <property type="entry name" value="NITROGENASE_1_2"/>
    <property type="match status" value="1"/>
</dbReference>